<dbReference type="AlphaFoldDB" id="A0A0L8GJ39"/>
<dbReference type="GO" id="GO:0045943">
    <property type="term" value="P:positive regulation of transcription by RNA polymerase I"/>
    <property type="evidence" value="ECO:0007669"/>
    <property type="project" value="TreeGrafter"/>
</dbReference>
<organism evidence="2">
    <name type="scientific">Octopus bimaculoides</name>
    <name type="common">California two-spotted octopus</name>
    <dbReference type="NCBI Taxonomy" id="37653"/>
    <lineage>
        <taxon>Eukaryota</taxon>
        <taxon>Metazoa</taxon>
        <taxon>Spiralia</taxon>
        <taxon>Lophotrochozoa</taxon>
        <taxon>Mollusca</taxon>
        <taxon>Cephalopoda</taxon>
        <taxon>Coleoidea</taxon>
        <taxon>Octopodiformes</taxon>
        <taxon>Octopoda</taxon>
        <taxon>Incirrata</taxon>
        <taxon>Octopodidae</taxon>
        <taxon>Octopus</taxon>
    </lineage>
</organism>
<protein>
    <recommendedName>
        <fullName evidence="1">HEAT repeat-containing protein 1</fullName>
    </recommendedName>
</protein>
<keyword evidence="1" id="KW-0698">rRNA processing</keyword>
<dbReference type="GO" id="GO:0030515">
    <property type="term" value="F:snoRNA binding"/>
    <property type="evidence" value="ECO:0007669"/>
    <property type="project" value="TreeGrafter"/>
</dbReference>
<keyword evidence="1" id="KW-0687">Ribonucleoprotein</keyword>
<dbReference type="PANTHER" id="PTHR13457">
    <property type="entry name" value="BAP28"/>
    <property type="match status" value="1"/>
</dbReference>
<comment type="function">
    <text evidence="1">Involved in nucleolar processing of pre-18S ribosomal RNA.</text>
</comment>
<dbReference type="GO" id="GO:0032040">
    <property type="term" value="C:small-subunit processome"/>
    <property type="evidence" value="ECO:0007669"/>
    <property type="project" value="TreeGrafter"/>
</dbReference>
<dbReference type="GO" id="GO:0030686">
    <property type="term" value="C:90S preribosome"/>
    <property type="evidence" value="ECO:0007669"/>
    <property type="project" value="TreeGrafter"/>
</dbReference>
<dbReference type="EMBL" id="KQ421658">
    <property type="protein sequence ID" value="KOF76874.1"/>
    <property type="molecule type" value="Genomic_DNA"/>
</dbReference>
<sequence>MTSLQRQLERLRIPETKIIQIQEKKKKASLLFDRDEAARLDKQTFYEIGINGLQELEQFDKEFSKFHLELFSETSVLFNRSVQSTEINKKLDAIIKRFLLRLSPYFLLKPAHKALEWLIQR</sequence>
<accession>A0A0L8GJ39</accession>
<dbReference type="GO" id="GO:0000462">
    <property type="term" value="P:maturation of SSU-rRNA from tricistronic rRNA transcript (SSU-rRNA, 5.8S rRNA, LSU-rRNA)"/>
    <property type="evidence" value="ECO:0007669"/>
    <property type="project" value="TreeGrafter"/>
</dbReference>
<keyword evidence="1" id="KW-0539">Nucleus</keyword>
<reference evidence="2" key="1">
    <citation type="submission" date="2015-07" db="EMBL/GenBank/DDBJ databases">
        <title>MeaNS - Measles Nucleotide Surveillance Program.</title>
        <authorList>
            <person name="Tran T."/>
            <person name="Druce J."/>
        </authorList>
    </citation>
    <scope>NUCLEOTIDE SEQUENCE</scope>
    <source>
        <strain evidence="2">UCB-OBI-ISO-001</strain>
        <tissue evidence="2">Gonad</tissue>
    </source>
</reference>
<evidence type="ECO:0000313" key="2">
    <source>
        <dbReference type="EMBL" id="KOF76874.1"/>
    </source>
</evidence>
<comment type="subcellular location">
    <subcellularLocation>
        <location evidence="1">Nucleus</location>
        <location evidence="1">Nucleolus</location>
    </subcellularLocation>
</comment>
<name>A0A0L8GJ39_OCTBM</name>
<dbReference type="PANTHER" id="PTHR13457:SF1">
    <property type="entry name" value="HEAT REPEAT-CONTAINING PROTEIN 1"/>
    <property type="match status" value="1"/>
</dbReference>
<dbReference type="STRING" id="37653.A0A0L8GJ39"/>
<evidence type="ECO:0000256" key="1">
    <source>
        <dbReference type="RuleBase" id="RU367065"/>
    </source>
</evidence>
<proteinExistence type="inferred from homology"/>
<dbReference type="GO" id="GO:0034455">
    <property type="term" value="C:t-UTP complex"/>
    <property type="evidence" value="ECO:0007669"/>
    <property type="project" value="TreeGrafter"/>
</dbReference>
<gene>
    <name evidence="2" type="ORF">OCBIM_22032790mg</name>
</gene>
<comment type="similarity">
    <text evidence="1">Belongs to the HEATR1/UTP10 family.</text>
</comment>
<keyword evidence="1" id="KW-0690">Ribosome biogenesis</keyword>
<dbReference type="InterPro" id="IPR040191">
    <property type="entry name" value="UTP10"/>
</dbReference>
<dbReference type="OrthoDB" id="31183at2759"/>